<sequence length="120" mass="14063">MKISAQNKIIEIFNKQPGIVEELYVKPDDIITIESVLYTLTYQTQDVQIVQIQKANPIKKYPKIRINIIPQHQYKESTEKEDPKQEKQTLENHFNNQSSNPNIEFQNENPSQIVTQLIIL</sequence>
<reference evidence="2 3" key="1">
    <citation type="journal article" date="2006" name="Nature">
        <title>Global trends of whole-genome duplications revealed by the ciliate Paramecium tetraurelia.</title>
        <authorList>
            <consortium name="Genoscope"/>
            <person name="Aury J.-M."/>
            <person name="Jaillon O."/>
            <person name="Duret L."/>
            <person name="Noel B."/>
            <person name="Jubin C."/>
            <person name="Porcel B.M."/>
            <person name="Segurens B."/>
            <person name="Daubin V."/>
            <person name="Anthouard V."/>
            <person name="Aiach N."/>
            <person name="Arnaiz O."/>
            <person name="Billaut A."/>
            <person name="Beisson J."/>
            <person name="Blanc I."/>
            <person name="Bouhouche K."/>
            <person name="Camara F."/>
            <person name="Duharcourt S."/>
            <person name="Guigo R."/>
            <person name="Gogendeau D."/>
            <person name="Katinka M."/>
            <person name="Keller A.-M."/>
            <person name="Kissmehl R."/>
            <person name="Klotz C."/>
            <person name="Koll F."/>
            <person name="Le Moue A."/>
            <person name="Lepere C."/>
            <person name="Malinsky S."/>
            <person name="Nowacki M."/>
            <person name="Nowak J.K."/>
            <person name="Plattner H."/>
            <person name="Poulain J."/>
            <person name="Ruiz F."/>
            <person name="Serrano V."/>
            <person name="Zagulski M."/>
            <person name="Dessen P."/>
            <person name="Betermier M."/>
            <person name="Weissenbach J."/>
            <person name="Scarpelli C."/>
            <person name="Schachter V."/>
            <person name="Sperling L."/>
            <person name="Meyer E."/>
            <person name="Cohen J."/>
            <person name="Wincker P."/>
        </authorList>
    </citation>
    <scope>NUCLEOTIDE SEQUENCE [LARGE SCALE GENOMIC DNA]</scope>
    <source>
        <strain evidence="2 3">Stock d4-2</strain>
    </source>
</reference>
<protein>
    <submittedName>
        <fullName evidence="2">Uncharacterized protein</fullName>
    </submittedName>
</protein>
<feature type="region of interest" description="Disordered" evidence="1">
    <location>
        <begin position="72"/>
        <end position="107"/>
    </location>
</feature>
<feature type="compositionally biased region" description="Polar residues" evidence="1">
    <location>
        <begin position="91"/>
        <end position="107"/>
    </location>
</feature>
<evidence type="ECO:0000256" key="1">
    <source>
        <dbReference type="SAM" id="MobiDB-lite"/>
    </source>
</evidence>
<dbReference type="HOGENOM" id="CLU_2054230_0_0_1"/>
<name>A0C0T9_PARTE</name>
<accession>A0C0T9</accession>
<dbReference type="OrthoDB" id="307584at2759"/>
<dbReference type="GeneID" id="5017588"/>
<evidence type="ECO:0000313" key="3">
    <source>
        <dbReference type="Proteomes" id="UP000000600"/>
    </source>
</evidence>
<proteinExistence type="predicted"/>
<dbReference type="EMBL" id="CT868031">
    <property type="protein sequence ID" value="CAK64406.1"/>
    <property type="molecule type" value="Genomic_DNA"/>
</dbReference>
<gene>
    <name evidence="2" type="ORF">GSPATT00033882001</name>
</gene>
<dbReference type="RefSeq" id="XP_001431804.1">
    <property type="nucleotide sequence ID" value="XM_001431767.1"/>
</dbReference>
<dbReference type="KEGG" id="ptm:GSPATT00033882001"/>
<feature type="compositionally biased region" description="Basic and acidic residues" evidence="1">
    <location>
        <begin position="73"/>
        <end position="90"/>
    </location>
</feature>
<dbReference type="OMA" id="IFNKQPG"/>
<dbReference type="InParanoid" id="A0C0T9"/>
<evidence type="ECO:0000313" key="2">
    <source>
        <dbReference type="EMBL" id="CAK64406.1"/>
    </source>
</evidence>
<keyword evidence="3" id="KW-1185">Reference proteome</keyword>
<dbReference type="Proteomes" id="UP000000600">
    <property type="component" value="Unassembled WGS sequence"/>
</dbReference>
<organism evidence="2 3">
    <name type="scientific">Paramecium tetraurelia</name>
    <dbReference type="NCBI Taxonomy" id="5888"/>
    <lineage>
        <taxon>Eukaryota</taxon>
        <taxon>Sar</taxon>
        <taxon>Alveolata</taxon>
        <taxon>Ciliophora</taxon>
        <taxon>Intramacronucleata</taxon>
        <taxon>Oligohymenophorea</taxon>
        <taxon>Peniculida</taxon>
        <taxon>Parameciidae</taxon>
        <taxon>Paramecium</taxon>
    </lineage>
</organism>
<dbReference type="AlphaFoldDB" id="A0C0T9"/>